<dbReference type="Proteomes" id="UP001519460">
    <property type="component" value="Unassembled WGS sequence"/>
</dbReference>
<comment type="caution">
    <text evidence="2">The sequence shown here is derived from an EMBL/GenBank/DDBJ whole genome shotgun (WGS) entry which is preliminary data.</text>
</comment>
<dbReference type="AlphaFoldDB" id="A0ABD0KJ03"/>
<feature type="region of interest" description="Disordered" evidence="1">
    <location>
        <begin position="313"/>
        <end position="335"/>
    </location>
</feature>
<protein>
    <submittedName>
        <fullName evidence="2">Uncharacterized protein</fullName>
    </submittedName>
</protein>
<evidence type="ECO:0000313" key="3">
    <source>
        <dbReference type="Proteomes" id="UP001519460"/>
    </source>
</evidence>
<proteinExistence type="predicted"/>
<evidence type="ECO:0000313" key="2">
    <source>
        <dbReference type="EMBL" id="KAK7487093.1"/>
    </source>
</evidence>
<evidence type="ECO:0000256" key="1">
    <source>
        <dbReference type="SAM" id="MobiDB-lite"/>
    </source>
</evidence>
<name>A0ABD0KJ03_9CAEN</name>
<feature type="compositionally biased region" description="Polar residues" evidence="1">
    <location>
        <begin position="313"/>
        <end position="322"/>
    </location>
</feature>
<reference evidence="2 3" key="1">
    <citation type="journal article" date="2023" name="Sci. Data">
        <title>Genome assembly of the Korean intertidal mud-creeper Batillaria attramentaria.</title>
        <authorList>
            <person name="Patra A.K."/>
            <person name="Ho P.T."/>
            <person name="Jun S."/>
            <person name="Lee S.J."/>
            <person name="Kim Y."/>
            <person name="Won Y.J."/>
        </authorList>
    </citation>
    <scope>NUCLEOTIDE SEQUENCE [LARGE SCALE GENOMIC DNA]</scope>
    <source>
        <strain evidence="2">Wonlab-2016</strain>
    </source>
</reference>
<dbReference type="EMBL" id="JACVVK020000169">
    <property type="protein sequence ID" value="KAK7487093.1"/>
    <property type="molecule type" value="Genomic_DNA"/>
</dbReference>
<sequence>MGEGARATLQRREPSAPGRVLLCPLVSPWSERVSVEVKTGIVPPVLMSPLWCLVRVVGLSAGICLPFAASATLQRPQSLWSKTGDSHSLRSIDQQVLDCLDLRLMRSEQLSHTNSCPRPLSTLPVIPTSVVRVSHNLTGHECCYTDLTSTGNHCFQYHFASGQFHQHLPHANLALDLYLAHCDATNTSCGVVCGCVTSAAPGVGLATETRWLMRSRRYDECLHTSSKDEVPASPGPLPTLPREVACVTVLNDRHSSMLKFTQLCRNPTLMVAADSMDNGPWDIPQAPTVRKRCSPVTAATRDCALRKPEIPSVNKTTRSSTGLWFGPSAPSRDKDGVSADQCDPIWCAELKCKVEHTQPLVAGTRRKGSSGVGMGAGGTDVGRPRAESFLLVGTSPPGHTREWLLTGQVYARRSRASVAGSDCNHRAKKVMNVVATASPAFRSSADNSASSVPAAYANRLRYSCTLLPLWQRRVYRCDMLVAAFKRNRARAGLSLSRAAGLRSGHSVFTHSAVPSVTKPVEAARVSMNDSHEVPGFSFATTCADAASVSSDKLSRQQHRNRFLSRLWHHQCPASSTYIKPSSSLTSSLYHHSVSEGLSGGT</sequence>
<gene>
    <name evidence="2" type="ORF">BaRGS_00021588</name>
</gene>
<keyword evidence="3" id="KW-1185">Reference proteome</keyword>
<organism evidence="2 3">
    <name type="scientific">Batillaria attramentaria</name>
    <dbReference type="NCBI Taxonomy" id="370345"/>
    <lineage>
        <taxon>Eukaryota</taxon>
        <taxon>Metazoa</taxon>
        <taxon>Spiralia</taxon>
        <taxon>Lophotrochozoa</taxon>
        <taxon>Mollusca</taxon>
        <taxon>Gastropoda</taxon>
        <taxon>Caenogastropoda</taxon>
        <taxon>Sorbeoconcha</taxon>
        <taxon>Cerithioidea</taxon>
        <taxon>Batillariidae</taxon>
        <taxon>Batillaria</taxon>
    </lineage>
</organism>
<accession>A0ABD0KJ03</accession>